<feature type="domain" description="HTH tetR-type" evidence="3">
    <location>
        <begin position="1"/>
        <end position="48"/>
    </location>
</feature>
<evidence type="ECO:0000256" key="1">
    <source>
        <dbReference type="ARBA" id="ARBA00023125"/>
    </source>
</evidence>
<organism evidence="4 5">
    <name type="scientific">Neglectibacter timonensis</name>
    <dbReference type="NCBI Taxonomy" id="1776382"/>
    <lineage>
        <taxon>Bacteria</taxon>
        <taxon>Bacillati</taxon>
        <taxon>Bacillota</taxon>
        <taxon>Clostridia</taxon>
        <taxon>Eubacteriales</taxon>
        <taxon>Oscillospiraceae</taxon>
        <taxon>Neglectibacter</taxon>
    </lineage>
</organism>
<dbReference type="Gene3D" id="1.10.357.10">
    <property type="entry name" value="Tetracycline Repressor, domain 2"/>
    <property type="match status" value="1"/>
</dbReference>
<comment type="caution">
    <text evidence="4">The sequence shown here is derived from an EMBL/GenBank/DDBJ whole genome shotgun (WGS) entry which is preliminary data.</text>
</comment>
<dbReference type="InterPro" id="IPR039532">
    <property type="entry name" value="TetR_C_Firmicutes"/>
</dbReference>
<proteinExistence type="predicted"/>
<evidence type="ECO:0000256" key="2">
    <source>
        <dbReference type="PROSITE-ProRule" id="PRU00335"/>
    </source>
</evidence>
<dbReference type="RefSeq" id="WP_082942218.1">
    <property type="nucleotide sequence ID" value="NZ_CABKVV010000014.1"/>
</dbReference>
<name>A0ABT1RXU0_9FIRM</name>
<dbReference type="GeneID" id="90532627"/>
<dbReference type="PANTHER" id="PTHR43479">
    <property type="entry name" value="ACREF/ENVCD OPERON REPRESSOR-RELATED"/>
    <property type="match status" value="1"/>
</dbReference>
<reference evidence="4 5" key="1">
    <citation type="submission" date="2022-06" db="EMBL/GenBank/DDBJ databases">
        <title>Isolation of gut microbiota from human fecal samples.</title>
        <authorList>
            <person name="Pamer E.G."/>
            <person name="Barat B."/>
            <person name="Waligurski E."/>
            <person name="Medina S."/>
            <person name="Paddock L."/>
            <person name="Mostad J."/>
        </authorList>
    </citation>
    <scope>NUCLEOTIDE SEQUENCE [LARGE SCALE GENOMIC DNA]</scope>
    <source>
        <strain evidence="4 5">DFI.9.73</strain>
    </source>
</reference>
<dbReference type="Pfam" id="PF00440">
    <property type="entry name" value="TetR_N"/>
    <property type="match status" value="1"/>
</dbReference>
<dbReference type="Proteomes" id="UP001524473">
    <property type="component" value="Unassembled WGS sequence"/>
</dbReference>
<evidence type="ECO:0000259" key="3">
    <source>
        <dbReference type="PROSITE" id="PS50977"/>
    </source>
</evidence>
<dbReference type="InterPro" id="IPR009057">
    <property type="entry name" value="Homeodomain-like_sf"/>
</dbReference>
<dbReference type="InterPro" id="IPR050624">
    <property type="entry name" value="HTH-type_Tx_Regulator"/>
</dbReference>
<dbReference type="PROSITE" id="PS50977">
    <property type="entry name" value="HTH_TETR_2"/>
    <property type="match status" value="1"/>
</dbReference>
<keyword evidence="5" id="KW-1185">Reference proteome</keyword>
<gene>
    <name evidence="4" type="ORF">NE695_06200</name>
</gene>
<feature type="DNA-binding region" description="H-T-H motif" evidence="2">
    <location>
        <begin position="11"/>
        <end position="30"/>
    </location>
</feature>
<keyword evidence="1 2" id="KW-0238">DNA-binding</keyword>
<dbReference type="Pfam" id="PF14278">
    <property type="entry name" value="TetR_C_8"/>
    <property type="match status" value="1"/>
</dbReference>
<evidence type="ECO:0000313" key="4">
    <source>
        <dbReference type="EMBL" id="MCQ4839508.1"/>
    </source>
</evidence>
<dbReference type="EMBL" id="JANFZH010000011">
    <property type="protein sequence ID" value="MCQ4839508.1"/>
    <property type="molecule type" value="Genomic_DNA"/>
</dbReference>
<protein>
    <submittedName>
        <fullName evidence="4">TetR/AcrR family transcriptional regulator</fullName>
    </submittedName>
</protein>
<evidence type="ECO:0000313" key="5">
    <source>
        <dbReference type="Proteomes" id="UP001524473"/>
    </source>
</evidence>
<dbReference type="InterPro" id="IPR001647">
    <property type="entry name" value="HTH_TetR"/>
</dbReference>
<accession>A0ABT1RXU0</accession>
<dbReference type="SUPFAM" id="SSF46689">
    <property type="entry name" value="Homeodomain-like"/>
    <property type="match status" value="1"/>
</dbReference>
<sequence>MLLDIGFDAITVKAITQKADISRKTFYLHYSDKFDLLNAIVDKQLEELTAVCEKKREMGCTEGTVLWFRYFQQRKAFFAALFTTESTVLFRHRMLGFIVDQLNSRLEDASPGKDTEVLLNFMSRAVLGVLEAYVLGQLHAEVEEIAEQVGKLLEQIINGQGPDAQTNMVSMQKDE</sequence>
<dbReference type="PANTHER" id="PTHR43479:SF11">
    <property type="entry name" value="ACREF_ENVCD OPERON REPRESSOR-RELATED"/>
    <property type="match status" value="1"/>
</dbReference>